<protein>
    <recommendedName>
        <fullName evidence="1">Ubiquitin-like domain-containing protein</fullName>
    </recommendedName>
</protein>
<feature type="domain" description="Ubiquitin-like" evidence="1">
    <location>
        <begin position="77"/>
        <end position="148"/>
    </location>
</feature>
<accession>A0A1X7V7U4</accession>
<organism evidence="2">
    <name type="scientific">Amphimedon queenslandica</name>
    <name type="common">Sponge</name>
    <dbReference type="NCBI Taxonomy" id="400682"/>
    <lineage>
        <taxon>Eukaryota</taxon>
        <taxon>Metazoa</taxon>
        <taxon>Porifera</taxon>
        <taxon>Demospongiae</taxon>
        <taxon>Heteroscleromorpha</taxon>
        <taxon>Haplosclerida</taxon>
        <taxon>Niphatidae</taxon>
        <taxon>Amphimedon</taxon>
    </lineage>
</organism>
<dbReference type="eggNOG" id="KOG0001">
    <property type="taxonomic scope" value="Eukaryota"/>
</dbReference>
<dbReference type="EnsemblMetazoa" id="Aqu2.1.35577_001">
    <property type="protein sequence ID" value="Aqu2.1.35577_001"/>
    <property type="gene ID" value="Aqu2.1.35577"/>
</dbReference>
<evidence type="ECO:0000259" key="1">
    <source>
        <dbReference type="PROSITE" id="PS50053"/>
    </source>
</evidence>
<dbReference type="OrthoDB" id="428577at2759"/>
<proteinExistence type="predicted"/>
<dbReference type="CDD" id="cd17039">
    <property type="entry name" value="Ubl_ubiquitin_like"/>
    <property type="match status" value="1"/>
</dbReference>
<dbReference type="FunFam" id="3.10.20.90:FF:000160">
    <property type="entry name" value="Polyubiquitin-C"/>
    <property type="match status" value="1"/>
</dbReference>
<dbReference type="Pfam" id="PF00240">
    <property type="entry name" value="ubiquitin"/>
    <property type="match status" value="5"/>
</dbReference>
<dbReference type="InterPro" id="IPR000626">
    <property type="entry name" value="Ubiquitin-like_dom"/>
</dbReference>
<feature type="domain" description="Ubiquitin-like" evidence="1">
    <location>
        <begin position="153"/>
        <end position="239"/>
    </location>
</feature>
<gene>
    <name evidence="2" type="primary">100637329</name>
</gene>
<dbReference type="PRINTS" id="PR00348">
    <property type="entry name" value="UBIQUITIN"/>
</dbReference>
<evidence type="ECO:0000313" key="2">
    <source>
        <dbReference type="EnsemblMetazoa" id="Aqu2.1.35577_001"/>
    </source>
</evidence>
<dbReference type="EnsemblMetazoa" id="XM_019994933.1">
    <property type="protein sequence ID" value="XP_019850492.1"/>
    <property type="gene ID" value="LOC100637329"/>
</dbReference>
<dbReference type="Proteomes" id="UP000007879">
    <property type="component" value="Unassembled WGS sequence"/>
</dbReference>
<feature type="domain" description="Ubiquitin-like" evidence="1">
    <location>
        <begin position="1"/>
        <end position="76"/>
    </location>
</feature>
<dbReference type="PROSITE" id="PS50053">
    <property type="entry name" value="UBIQUITIN_2"/>
    <property type="match status" value="5"/>
</dbReference>
<dbReference type="SUPFAM" id="SSF54236">
    <property type="entry name" value="Ubiquitin-like"/>
    <property type="match status" value="5"/>
</dbReference>
<dbReference type="STRING" id="400682.A0A1X7V7U4"/>
<dbReference type="InterPro" id="IPR029071">
    <property type="entry name" value="Ubiquitin-like_domsf"/>
</dbReference>
<dbReference type="Gene3D" id="3.10.20.90">
    <property type="entry name" value="Phosphatidylinositol 3-kinase Catalytic Subunit, Chain A, domain 1"/>
    <property type="match status" value="5"/>
</dbReference>
<dbReference type="PANTHER" id="PTHR10666">
    <property type="entry name" value="UBIQUITIN"/>
    <property type="match status" value="1"/>
</dbReference>
<sequence>MVFIKTATGNTITLKVDPNDTIENIKSQIQAKKMIPIDQQKLITRYRKQLDNSLTLSDYNIEDKAILYLTHYLRSGTDIYIRTFSGKMVVFEVLPTDTVSYLKKMIRDKEGISSNDQTLFYAGQQLDDASTLANYDIPMESMLQLVTRFCPNMTIFAKTLSGKTIKLNVNFSDTVSDIKRKIEEMEGIPCHEQKIIFGQRLLGEDYIEEALSPGKIKTLLDHNVKDGSILHLIFPSRASGVIVKFPAGKIIMLDTEPSDTIENVKAKIKDKEGIPPDQQRLIFAFRRLEDGRTLSDYNIQNKDTIHLLLHRFGTSMKVFVKAFTGNMITLQVEPSFTIESVKYMILDEEGVPLHLQELLFAGKQLDNGHQLSHYNIKNENTLDLQFIPVGQMQSQSIEPEPLSHYRLFTFYEHTPATKIWNIHFVVTKNNTSHIEKAVSEMSATRSYSRGDPETVFSFDDKKEIVFDIESSIINGWKLLPFLTPCKVHKADVDYHSDVGGISKITLRVEGPPDSDSFTHCISITGTKDPSLSIAIMCSDPSLLSPINLVREDNEPPPAVDPSIRKLLEEVAARAPNEWIKIGTMLDIDQHVLDGIKSQFNDGDCVSRLDRNFPRNLK</sequence>
<reference evidence="2" key="2">
    <citation type="submission" date="2017-05" db="UniProtKB">
        <authorList>
            <consortium name="EnsemblMetazoa"/>
        </authorList>
    </citation>
    <scope>IDENTIFICATION</scope>
</reference>
<dbReference type="InterPro" id="IPR050158">
    <property type="entry name" value="Ubiquitin_ubiquitin-like"/>
</dbReference>
<dbReference type="SMART" id="SM00213">
    <property type="entry name" value="UBQ"/>
    <property type="match status" value="5"/>
</dbReference>
<reference evidence="3" key="1">
    <citation type="journal article" date="2010" name="Nature">
        <title>The Amphimedon queenslandica genome and the evolution of animal complexity.</title>
        <authorList>
            <person name="Srivastava M."/>
            <person name="Simakov O."/>
            <person name="Chapman J."/>
            <person name="Fahey B."/>
            <person name="Gauthier M.E."/>
            <person name="Mitros T."/>
            <person name="Richards G.S."/>
            <person name="Conaco C."/>
            <person name="Dacre M."/>
            <person name="Hellsten U."/>
            <person name="Larroux C."/>
            <person name="Putnam N.H."/>
            <person name="Stanke M."/>
            <person name="Adamska M."/>
            <person name="Darling A."/>
            <person name="Degnan S.M."/>
            <person name="Oakley T.H."/>
            <person name="Plachetzki D.C."/>
            <person name="Zhai Y."/>
            <person name="Adamski M."/>
            <person name="Calcino A."/>
            <person name="Cummins S.F."/>
            <person name="Goodstein D.M."/>
            <person name="Harris C."/>
            <person name="Jackson D.J."/>
            <person name="Leys S.P."/>
            <person name="Shu S."/>
            <person name="Woodcroft B.J."/>
            <person name="Vervoort M."/>
            <person name="Kosik K.S."/>
            <person name="Manning G."/>
            <person name="Degnan B.M."/>
            <person name="Rokhsar D.S."/>
        </authorList>
    </citation>
    <scope>NUCLEOTIDE SEQUENCE [LARGE SCALE GENOMIC DNA]</scope>
</reference>
<feature type="domain" description="Ubiquitin-like" evidence="1">
    <location>
        <begin position="241"/>
        <end position="314"/>
    </location>
</feature>
<evidence type="ECO:0000313" key="3">
    <source>
        <dbReference type="Proteomes" id="UP000007879"/>
    </source>
</evidence>
<dbReference type="InterPro" id="IPR019956">
    <property type="entry name" value="Ubiquitin_dom"/>
</dbReference>
<name>A0A1X7V7U4_AMPQE</name>
<dbReference type="AlphaFoldDB" id="A0A1X7V7U4"/>
<feature type="domain" description="Ubiquitin-like" evidence="1">
    <location>
        <begin position="316"/>
        <end position="384"/>
    </location>
</feature>
<dbReference type="InParanoid" id="A0A1X7V7U4"/>
<keyword evidence="3" id="KW-1185">Reference proteome</keyword>